<proteinExistence type="predicted"/>
<keyword evidence="1" id="KW-1133">Transmembrane helix</keyword>
<feature type="transmembrane region" description="Helical" evidence="1">
    <location>
        <begin position="554"/>
        <end position="575"/>
    </location>
</feature>
<evidence type="ECO:0000313" key="3">
    <source>
        <dbReference type="Proteomes" id="UP000007015"/>
    </source>
</evidence>
<gene>
    <name evidence="2" type="ORF">OsI_17671</name>
</gene>
<accession>B8AV97</accession>
<evidence type="ECO:0000313" key="2">
    <source>
        <dbReference type="EMBL" id="EEC78126.1"/>
    </source>
</evidence>
<dbReference type="STRING" id="39946.B8AV97"/>
<dbReference type="AlphaFoldDB" id="B8AV97"/>
<keyword evidence="3" id="KW-1185">Reference proteome</keyword>
<protein>
    <submittedName>
        <fullName evidence="2">Uncharacterized protein</fullName>
    </submittedName>
</protein>
<dbReference type="Proteomes" id="UP000007015">
    <property type="component" value="Chromosome 4"/>
</dbReference>
<sequence length="894" mass="103963">MTPGKSSQSDLVDMEKMVNSITREIDLYWSAVESDEGNKLCSIHKVPQHILEVDRNAYEPIILSIGPYHHGAPKLTAMEREKWKRLDFILKLNCELSLQDYIRAIHKLEKQARCYYSEEIPMEKMMFVRLLLLDSCFILVKVDRTVVAAMQLKEVPTDVTPGSIAVKDGLNSGQEVESNCPMQRRETEIAVHEIELTKSHFDHIESKSNRTEHEQNADYASGCNNSGDWYANYAWHDLFLLENQMPFFIVEAVYNLALSKQRAKAFLRDKIVECVEDILRQFPKGIEESKKPKNFYHLLHLCHMYLRPTHKCVGTNQNHSKVRFFHHLVYLGQRYVGSNQKENEESRLLTRQKDCFQDEQLPIRWRQAVQYHEIGVQLKKRVYSIYEKHSLLDIKFSNGVLEVPCLTIDENTESLFKNLIAFEQMDSQYENYITAYIAFMSQLVSTSEDATLLIERGIIVHMLDNDDEVSAMFTRLSTHLIFGSDTYHYLQTLSYVLEDHYQSRLNRWMAWLWRNHFSNPWLALGVLAAVVVLLCTIVQTIFTVLAYSNPSDDGIFILFLSEHIPISCSIWYWYICYLRKMVVKAAFAVAMFLLTTNMLVSVATRSPDNLLNSFPEETGHVYSASTVQKMTEYKPTTDNCASSQCLTDDLAKYVEAALRWYPKAITDSDRPIDFHHLLHLCHIYFQPSQKLEEDHNYKFVPQYIHSFLSFGRKYFRINYYLENNRHDSSFQNEVDLAQGGDQLNRWRRAAQYLEAGIKCKKREYDKLKPHSLLDIWFSNGSMDIPCIVVDEYTGSLFRNLIAFEQTCPQFGDDFTAYIVFLSQLISMPEDVTLLIQRKIIVHQLDSDERVSDLFTTLSKDVVFDFNGNYYLKLCARLWKLTIKVASIGGWHGSG</sequence>
<dbReference type="PANTHER" id="PTHR31170">
    <property type="entry name" value="BNAC04G53230D PROTEIN"/>
    <property type="match status" value="1"/>
</dbReference>
<dbReference type="Gramene" id="BGIOSGA014228-TA">
    <property type="protein sequence ID" value="BGIOSGA014228-PA"/>
    <property type="gene ID" value="BGIOSGA014228"/>
</dbReference>
<dbReference type="Pfam" id="PF03140">
    <property type="entry name" value="DUF247"/>
    <property type="match status" value="2"/>
</dbReference>
<dbReference type="OMA" id="EVPCLTI"/>
<dbReference type="PANTHER" id="PTHR31170:SF18">
    <property type="entry name" value="(WILD MALAYSIAN BANANA) HYPOTHETICAL PROTEIN"/>
    <property type="match status" value="1"/>
</dbReference>
<keyword evidence="1" id="KW-0812">Transmembrane</keyword>
<reference evidence="2 3" key="1">
    <citation type="journal article" date="2005" name="PLoS Biol.">
        <title>The genomes of Oryza sativa: a history of duplications.</title>
        <authorList>
            <person name="Yu J."/>
            <person name="Wang J."/>
            <person name="Lin W."/>
            <person name="Li S."/>
            <person name="Li H."/>
            <person name="Zhou J."/>
            <person name="Ni P."/>
            <person name="Dong W."/>
            <person name="Hu S."/>
            <person name="Zeng C."/>
            <person name="Zhang J."/>
            <person name="Zhang Y."/>
            <person name="Li R."/>
            <person name="Xu Z."/>
            <person name="Li S."/>
            <person name="Li X."/>
            <person name="Zheng H."/>
            <person name="Cong L."/>
            <person name="Lin L."/>
            <person name="Yin J."/>
            <person name="Geng J."/>
            <person name="Li G."/>
            <person name="Shi J."/>
            <person name="Liu J."/>
            <person name="Lv H."/>
            <person name="Li J."/>
            <person name="Wang J."/>
            <person name="Deng Y."/>
            <person name="Ran L."/>
            <person name="Shi X."/>
            <person name="Wang X."/>
            <person name="Wu Q."/>
            <person name="Li C."/>
            <person name="Ren X."/>
            <person name="Wang J."/>
            <person name="Wang X."/>
            <person name="Li D."/>
            <person name="Liu D."/>
            <person name="Zhang X."/>
            <person name="Ji Z."/>
            <person name="Zhao W."/>
            <person name="Sun Y."/>
            <person name="Zhang Z."/>
            <person name="Bao J."/>
            <person name="Han Y."/>
            <person name="Dong L."/>
            <person name="Ji J."/>
            <person name="Chen P."/>
            <person name="Wu S."/>
            <person name="Liu J."/>
            <person name="Xiao Y."/>
            <person name="Bu D."/>
            <person name="Tan J."/>
            <person name="Yang L."/>
            <person name="Ye C."/>
            <person name="Zhang J."/>
            <person name="Xu J."/>
            <person name="Zhou Y."/>
            <person name="Yu Y."/>
            <person name="Zhang B."/>
            <person name="Zhuang S."/>
            <person name="Wei H."/>
            <person name="Liu B."/>
            <person name="Lei M."/>
            <person name="Yu H."/>
            <person name="Li Y."/>
            <person name="Xu H."/>
            <person name="Wei S."/>
            <person name="He X."/>
            <person name="Fang L."/>
            <person name="Zhang Z."/>
            <person name="Zhang Y."/>
            <person name="Huang X."/>
            <person name="Su Z."/>
            <person name="Tong W."/>
            <person name="Li J."/>
            <person name="Tong Z."/>
            <person name="Li S."/>
            <person name="Ye J."/>
            <person name="Wang L."/>
            <person name="Fang L."/>
            <person name="Lei T."/>
            <person name="Chen C."/>
            <person name="Chen H."/>
            <person name="Xu Z."/>
            <person name="Li H."/>
            <person name="Huang H."/>
            <person name="Zhang F."/>
            <person name="Xu H."/>
            <person name="Li N."/>
            <person name="Zhao C."/>
            <person name="Li S."/>
            <person name="Dong L."/>
            <person name="Huang Y."/>
            <person name="Li L."/>
            <person name="Xi Y."/>
            <person name="Qi Q."/>
            <person name="Li W."/>
            <person name="Zhang B."/>
            <person name="Hu W."/>
            <person name="Zhang Y."/>
            <person name="Tian X."/>
            <person name="Jiao Y."/>
            <person name="Liang X."/>
            <person name="Jin J."/>
            <person name="Gao L."/>
            <person name="Zheng W."/>
            <person name="Hao B."/>
            <person name="Liu S."/>
            <person name="Wang W."/>
            <person name="Yuan L."/>
            <person name="Cao M."/>
            <person name="McDermott J."/>
            <person name="Samudrala R."/>
            <person name="Wang J."/>
            <person name="Wong G.K."/>
            <person name="Yang H."/>
        </authorList>
    </citation>
    <scope>NUCLEOTIDE SEQUENCE [LARGE SCALE GENOMIC DNA]</scope>
    <source>
        <strain evidence="3">cv. 93-11</strain>
    </source>
</reference>
<name>B8AV97_ORYSI</name>
<organism evidence="2 3">
    <name type="scientific">Oryza sativa subsp. indica</name>
    <name type="common">Rice</name>
    <dbReference type="NCBI Taxonomy" id="39946"/>
    <lineage>
        <taxon>Eukaryota</taxon>
        <taxon>Viridiplantae</taxon>
        <taxon>Streptophyta</taxon>
        <taxon>Embryophyta</taxon>
        <taxon>Tracheophyta</taxon>
        <taxon>Spermatophyta</taxon>
        <taxon>Magnoliopsida</taxon>
        <taxon>Liliopsida</taxon>
        <taxon>Poales</taxon>
        <taxon>Poaceae</taxon>
        <taxon>BOP clade</taxon>
        <taxon>Oryzoideae</taxon>
        <taxon>Oryzeae</taxon>
        <taxon>Oryzinae</taxon>
        <taxon>Oryza</taxon>
        <taxon>Oryza sativa</taxon>
    </lineage>
</organism>
<dbReference type="HOGENOM" id="CLU_341771_0_0_1"/>
<feature type="transmembrane region" description="Helical" evidence="1">
    <location>
        <begin position="521"/>
        <end position="548"/>
    </location>
</feature>
<feature type="transmembrane region" description="Helical" evidence="1">
    <location>
        <begin position="582"/>
        <end position="603"/>
    </location>
</feature>
<dbReference type="EMBL" id="CM000129">
    <property type="protein sequence ID" value="EEC78126.1"/>
    <property type="molecule type" value="Genomic_DNA"/>
</dbReference>
<dbReference type="InterPro" id="IPR004158">
    <property type="entry name" value="DUF247_pln"/>
</dbReference>
<evidence type="ECO:0000256" key="1">
    <source>
        <dbReference type="SAM" id="Phobius"/>
    </source>
</evidence>
<keyword evidence="1" id="KW-0472">Membrane</keyword>